<reference evidence="6 7" key="1">
    <citation type="submission" date="2021-01" db="EMBL/GenBank/DDBJ databases">
        <title>WGS of actinomycetes isolated from Thailand.</title>
        <authorList>
            <person name="Thawai C."/>
        </authorList>
    </citation>
    <scope>NUCLEOTIDE SEQUENCE [LARGE SCALE GENOMIC DNA]</scope>
    <source>
        <strain evidence="6 7">LPG 2</strain>
    </source>
</reference>
<protein>
    <submittedName>
        <fullName evidence="6">DoxX family protein</fullName>
    </submittedName>
</protein>
<feature type="transmembrane region" description="Helical" evidence="5">
    <location>
        <begin position="43"/>
        <end position="63"/>
    </location>
</feature>
<comment type="caution">
    <text evidence="6">The sequence shown here is derived from an EMBL/GenBank/DDBJ whole genome shotgun (WGS) entry which is preliminary data.</text>
</comment>
<evidence type="ECO:0000256" key="4">
    <source>
        <dbReference type="ARBA" id="ARBA00023136"/>
    </source>
</evidence>
<dbReference type="Pfam" id="PF13564">
    <property type="entry name" value="DoxX_2"/>
    <property type="match status" value="1"/>
</dbReference>
<dbReference type="EMBL" id="JAERRJ010000002">
    <property type="protein sequence ID" value="MBL1073813.1"/>
    <property type="molecule type" value="Genomic_DNA"/>
</dbReference>
<feature type="transmembrane region" description="Helical" evidence="5">
    <location>
        <begin position="95"/>
        <end position="114"/>
    </location>
</feature>
<evidence type="ECO:0000313" key="6">
    <source>
        <dbReference type="EMBL" id="MBL1073813.1"/>
    </source>
</evidence>
<gene>
    <name evidence="6" type="ORF">JK358_05355</name>
</gene>
<proteinExistence type="predicted"/>
<evidence type="ECO:0000313" key="7">
    <source>
        <dbReference type="Proteomes" id="UP000602198"/>
    </source>
</evidence>
<dbReference type="RefSeq" id="WP_201944316.1">
    <property type="nucleotide sequence ID" value="NZ_JAERRJ010000002.1"/>
</dbReference>
<evidence type="ECO:0000256" key="3">
    <source>
        <dbReference type="ARBA" id="ARBA00022989"/>
    </source>
</evidence>
<evidence type="ECO:0000256" key="2">
    <source>
        <dbReference type="ARBA" id="ARBA00022692"/>
    </source>
</evidence>
<accession>A0ABS1LZH1</accession>
<keyword evidence="7" id="KW-1185">Reference proteome</keyword>
<sequence length="116" mass="12342">MFLATILATALLTVLLILTIVVKITRRQPYAQAYADLGVPEHWLPRLAAILIAAGAGLVLGLWWAPIGIAAAAALLVYLLAAAGSHVRVRNWRGLPMPVLYLAVTVAVLLLRIATA</sequence>
<keyword evidence="2 5" id="KW-0812">Transmembrane</keyword>
<dbReference type="InterPro" id="IPR032808">
    <property type="entry name" value="DoxX"/>
</dbReference>
<keyword evidence="3 5" id="KW-1133">Transmembrane helix</keyword>
<dbReference type="Proteomes" id="UP000602198">
    <property type="component" value="Unassembled WGS sequence"/>
</dbReference>
<evidence type="ECO:0000256" key="5">
    <source>
        <dbReference type="SAM" id="Phobius"/>
    </source>
</evidence>
<organism evidence="6 7">
    <name type="scientific">Nocardia acididurans</name>
    <dbReference type="NCBI Taxonomy" id="2802282"/>
    <lineage>
        <taxon>Bacteria</taxon>
        <taxon>Bacillati</taxon>
        <taxon>Actinomycetota</taxon>
        <taxon>Actinomycetes</taxon>
        <taxon>Mycobacteriales</taxon>
        <taxon>Nocardiaceae</taxon>
        <taxon>Nocardia</taxon>
    </lineage>
</organism>
<keyword evidence="4 5" id="KW-0472">Membrane</keyword>
<feature type="transmembrane region" description="Helical" evidence="5">
    <location>
        <begin position="70"/>
        <end position="89"/>
    </location>
</feature>
<name>A0ABS1LZH1_9NOCA</name>
<comment type="subcellular location">
    <subcellularLocation>
        <location evidence="1">Membrane</location>
        <topology evidence="1">Multi-pass membrane protein</topology>
    </subcellularLocation>
</comment>
<evidence type="ECO:0000256" key="1">
    <source>
        <dbReference type="ARBA" id="ARBA00004141"/>
    </source>
</evidence>